<feature type="region of interest" description="Disordered" evidence="1">
    <location>
        <begin position="330"/>
        <end position="390"/>
    </location>
</feature>
<sequence>MQTVALAQLQTARPCSALIPSPSSPSFFPIPLLLSPSISARSVLRPSSHPPSLTPTNRHRPPRMSLKSHEQVHHDRINLVRLVRRLEKTVETAKWVHGQERDTFIKAQSMSEKLKYARKLLKSVELYDEMEVSSDFRVRHAELRKTIDRLENIVESVKERIAPDDDEERPEPILPTIPLPPLSARTLEAPQPASEPTDTPVDSAAPQLPEADLLLHAPPLDEHPDNPFFPFAERDLRIDVPPGALYFPLDYVPDAGEVLAGPTAAAPVPTEDDHGEAPYSLPPIAAGASTDEGLGLVDGGEGPLYDVHRGARARRFLPWHVARSWATSLPPASPHPFPPSALPTSTQSADDFEQDNDDEDIGANEDVDMDTCSSSDVEDDADASTTSSGLTEIRPYEFPDYFAKHNGRLFHSHGTSPYPLPVDGPEWKRLDAMHVLLRLLTGANYDGPVPAVLATERPKVVDLCNGTGKWVMEMAHEFPHAEFRGLDLGTYATIPHTFPNFLDRIFFRFISDVRITKSCATPGPPRYAYPMLRTVLILPAVIFVPAGHCAQAEGPLPQAAVMLAPPLPSFAPVGPDLHGFEFGFGFQTFVAHRNAIPLAERPLRDSRRPRALALCRRVRRRRACAASDYPHILREAARVLRPGGLLLFADWGAYPALHPAHPGAPLPATARFSAVWRAVLEDSGSVPLATRMPAMIRATRAFGEPHEQRRAIPLGRPWPVPYPPQPLPAYTPDAYRLHESRLERPHYDQHPASISYHQSPSPSAAQNEQYPHEYHGYPGAQYAYPMQYQNAHHPHPEPPLAEFPPHGLAFAGLVAAQLVGAFANALVAGLQHRRRRGGGGVEIMGVGDVDVDVGRPVPDAGGAGCCHERRYIVAGIFGWFEAVI</sequence>
<evidence type="ECO:0000256" key="1">
    <source>
        <dbReference type="SAM" id="MobiDB-lite"/>
    </source>
</evidence>
<dbReference type="InterPro" id="IPR029063">
    <property type="entry name" value="SAM-dependent_MTases_sf"/>
</dbReference>
<feature type="region of interest" description="Disordered" evidence="1">
    <location>
        <begin position="161"/>
        <end position="205"/>
    </location>
</feature>
<protein>
    <recommendedName>
        <fullName evidence="5">Methyltransferase domain-containing protein</fullName>
    </recommendedName>
</protein>
<name>A0A4Y9YJQ7_9AGAM</name>
<keyword evidence="4" id="KW-1185">Reference proteome</keyword>
<keyword evidence="2" id="KW-0472">Membrane</keyword>
<dbReference type="SUPFAM" id="SSF53335">
    <property type="entry name" value="S-adenosyl-L-methionine-dependent methyltransferases"/>
    <property type="match status" value="2"/>
</dbReference>
<organism evidence="3 4">
    <name type="scientific">Dentipellis fragilis</name>
    <dbReference type="NCBI Taxonomy" id="205917"/>
    <lineage>
        <taxon>Eukaryota</taxon>
        <taxon>Fungi</taxon>
        <taxon>Dikarya</taxon>
        <taxon>Basidiomycota</taxon>
        <taxon>Agaricomycotina</taxon>
        <taxon>Agaricomycetes</taxon>
        <taxon>Russulales</taxon>
        <taxon>Hericiaceae</taxon>
        <taxon>Dentipellis</taxon>
    </lineage>
</organism>
<dbReference type="OrthoDB" id="2013972at2759"/>
<evidence type="ECO:0000256" key="2">
    <source>
        <dbReference type="SAM" id="Phobius"/>
    </source>
</evidence>
<feature type="transmembrane region" description="Helical" evidence="2">
    <location>
        <begin position="808"/>
        <end position="827"/>
    </location>
</feature>
<feature type="region of interest" description="Disordered" evidence="1">
    <location>
        <begin position="751"/>
        <end position="772"/>
    </location>
</feature>
<evidence type="ECO:0000313" key="4">
    <source>
        <dbReference type="Proteomes" id="UP000298327"/>
    </source>
</evidence>
<proteinExistence type="predicted"/>
<feature type="region of interest" description="Disordered" evidence="1">
    <location>
        <begin position="262"/>
        <end position="286"/>
    </location>
</feature>
<dbReference type="EMBL" id="SEOQ01000497">
    <property type="protein sequence ID" value="TFY61681.1"/>
    <property type="molecule type" value="Genomic_DNA"/>
</dbReference>
<feature type="compositionally biased region" description="Acidic residues" evidence="1">
    <location>
        <begin position="350"/>
        <end position="369"/>
    </location>
</feature>
<reference evidence="3 4" key="1">
    <citation type="submission" date="2019-02" db="EMBL/GenBank/DDBJ databases">
        <title>Genome sequencing of the rare red list fungi Dentipellis fragilis.</title>
        <authorList>
            <person name="Buettner E."/>
            <person name="Kellner H."/>
        </authorList>
    </citation>
    <scope>NUCLEOTIDE SEQUENCE [LARGE SCALE GENOMIC DNA]</scope>
    <source>
        <strain evidence="3 4">DSM 105465</strain>
    </source>
</reference>
<evidence type="ECO:0008006" key="5">
    <source>
        <dbReference type="Google" id="ProtNLM"/>
    </source>
</evidence>
<keyword evidence="2" id="KW-0812">Transmembrane</keyword>
<evidence type="ECO:0000313" key="3">
    <source>
        <dbReference type="EMBL" id="TFY61681.1"/>
    </source>
</evidence>
<feature type="compositionally biased region" description="Pro residues" evidence="1">
    <location>
        <begin position="172"/>
        <end position="181"/>
    </location>
</feature>
<dbReference type="STRING" id="205917.A0A4Y9YJQ7"/>
<dbReference type="AlphaFoldDB" id="A0A4Y9YJQ7"/>
<keyword evidence="2" id="KW-1133">Transmembrane helix</keyword>
<dbReference type="Proteomes" id="UP000298327">
    <property type="component" value="Unassembled WGS sequence"/>
</dbReference>
<comment type="caution">
    <text evidence="3">The sequence shown here is derived from an EMBL/GenBank/DDBJ whole genome shotgun (WGS) entry which is preliminary data.</text>
</comment>
<dbReference type="Gene3D" id="3.40.50.150">
    <property type="entry name" value="Vaccinia Virus protein VP39"/>
    <property type="match status" value="2"/>
</dbReference>
<gene>
    <name evidence="3" type="ORF">EVG20_g6967</name>
</gene>
<accession>A0A4Y9YJQ7</accession>
<feature type="compositionally biased region" description="Polar residues" evidence="1">
    <location>
        <begin position="755"/>
        <end position="769"/>
    </location>
</feature>
<feature type="compositionally biased region" description="Pro residues" evidence="1">
    <location>
        <begin position="331"/>
        <end position="341"/>
    </location>
</feature>
<feature type="region of interest" description="Disordered" evidence="1">
    <location>
        <begin position="43"/>
        <end position="71"/>
    </location>
</feature>